<protein>
    <submittedName>
        <fullName evidence="1">Uncharacterized protein</fullName>
    </submittedName>
</protein>
<comment type="caution">
    <text evidence="1">The sequence shown here is derived from an EMBL/GenBank/DDBJ whole genome shotgun (WGS) entry which is preliminary data.</text>
</comment>
<name>A0A7C5L692_CALS0</name>
<sequence>MRVRTLFIALSAVVVVVLAAWILATGSVLDASDIWVKVSENNATIFLNLHNKGLLPDCATAVEVIGEGSVGTISLRAGLYKTTMDNNLIKVSKICVNPLSTVKLQETNVEGYRIIVLGDVEKIKVYHIYITFESGEILHLHAVPGIQHQRIAMCSIDVENV</sequence>
<gene>
    <name evidence="1" type="ORF">ENM11_00300</name>
</gene>
<dbReference type="AlphaFoldDB" id="A0A7C5L692"/>
<reference evidence="1" key="1">
    <citation type="journal article" date="2020" name="mSystems">
        <title>Genome- and Community-Level Interaction Insights into Carbon Utilization and Element Cycling Functions of Hydrothermarchaeota in Hydrothermal Sediment.</title>
        <authorList>
            <person name="Zhou Z."/>
            <person name="Liu Y."/>
            <person name="Xu W."/>
            <person name="Pan J."/>
            <person name="Luo Z.H."/>
            <person name="Li M."/>
        </authorList>
    </citation>
    <scope>NUCLEOTIDE SEQUENCE [LARGE SCALE GENOMIC DNA]</scope>
    <source>
        <strain evidence="1">SpSt-1056</strain>
    </source>
</reference>
<accession>A0A7C5L692</accession>
<dbReference type="EMBL" id="DRWN01000004">
    <property type="protein sequence ID" value="HHK67585.1"/>
    <property type="molecule type" value="Genomic_DNA"/>
</dbReference>
<evidence type="ECO:0000313" key="1">
    <source>
        <dbReference type="EMBL" id="HHK67585.1"/>
    </source>
</evidence>
<organism evidence="1">
    <name type="scientific">Caldiarchaeum subterraneum</name>
    <dbReference type="NCBI Taxonomy" id="311458"/>
    <lineage>
        <taxon>Archaea</taxon>
        <taxon>Nitrososphaerota</taxon>
        <taxon>Candidatus Caldarchaeales</taxon>
        <taxon>Candidatus Caldarchaeaceae</taxon>
        <taxon>Candidatus Caldarchaeum</taxon>
    </lineage>
</organism>
<proteinExistence type="predicted"/>